<evidence type="ECO:0000313" key="3">
    <source>
        <dbReference type="Proteomes" id="UP000266568"/>
    </source>
</evidence>
<keyword evidence="1" id="KW-0472">Membrane</keyword>
<feature type="transmembrane region" description="Helical" evidence="1">
    <location>
        <begin position="314"/>
        <end position="336"/>
    </location>
</feature>
<dbReference type="EMBL" id="QXDC01000003">
    <property type="protein sequence ID" value="RIA44190.1"/>
    <property type="molecule type" value="Genomic_DNA"/>
</dbReference>
<keyword evidence="1" id="KW-1133">Transmembrane helix</keyword>
<organism evidence="2 3">
    <name type="scientific">Hephaestia caeni</name>
    <dbReference type="NCBI Taxonomy" id="645617"/>
    <lineage>
        <taxon>Bacteria</taxon>
        <taxon>Pseudomonadati</taxon>
        <taxon>Pseudomonadota</taxon>
        <taxon>Alphaproteobacteria</taxon>
        <taxon>Sphingomonadales</taxon>
        <taxon>Sphingomonadaceae</taxon>
        <taxon>Hephaestia</taxon>
    </lineage>
</organism>
<reference evidence="2 3" key="1">
    <citation type="submission" date="2018-08" db="EMBL/GenBank/DDBJ databases">
        <title>Genomic Encyclopedia of Type Strains, Phase IV (KMG-IV): sequencing the most valuable type-strain genomes for metagenomic binning, comparative biology and taxonomic classification.</title>
        <authorList>
            <person name="Goeker M."/>
        </authorList>
    </citation>
    <scope>NUCLEOTIDE SEQUENCE [LARGE SCALE GENOMIC DNA]</scope>
    <source>
        <strain evidence="2 3">DSM 25527</strain>
    </source>
</reference>
<comment type="caution">
    <text evidence="2">The sequence shown here is derived from an EMBL/GenBank/DDBJ whole genome shotgun (WGS) entry which is preliminary data.</text>
</comment>
<feature type="transmembrane region" description="Helical" evidence="1">
    <location>
        <begin position="285"/>
        <end position="302"/>
    </location>
</feature>
<feature type="transmembrane region" description="Helical" evidence="1">
    <location>
        <begin position="106"/>
        <end position="128"/>
    </location>
</feature>
<dbReference type="InterPro" id="IPR022134">
    <property type="entry name" value="DUF3667"/>
</dbReference>
<name>A0A397P3Q0_9SPHN</name>
<keyword evidence="1" id="KW-0812">Transmembrane</keyword>
<dbReference type="Proteomes" id="UP000266568">
    <property type="component" value="Unassembled WGS sequence"/>
</dbReference>
<protein>
    <submittedName>
        <fullName evidence="2">Uncharacterized protein DUF3667</fullName>
    </submittedName>
</protein>
<accession>A0A397P3Q0</accession>
<sequence>MTGGIEAAGDFATGALWSRTAEPRAGEPGHGEDPRLCLNCGTALIGDFCHECGQAGHVHRSLAAILHDLAHGVAHFEGKIWRTLPMLLFRPGALTRRYIAGERARFVSPLALFLFLVFVMFAMIHVLAGEFEATGVSATIDSEAVHQLDGQIAQTKKAIAAAGSADERKALETTEQSLERARAAVADEGEHFGSNMKTGWARLDHGIKKANENPGLALYKLQMSAYKFSWALIPISVPFVALLFLWRRRYKLYDHAIFVIYSLDFMTLLVIALSLLGAIGLGSDLIAFAAMLLPPIHIYKQLRGAYELRRFSALWRTFVLLVFALIALLFFIMLMLGMGLMG</sequence>
<gene>
    <name evidence="2" type="ORF">DFR49_2428</name>
</gene>
<feature type="transmembrane region" description="Helical" evidence="1">
    <location>
        <begin position="258"/>
        <end position="279"/>
    </location>
</feature>
<dbReference type="AlphaFoldDB" id="A0A397P3Q0"/>
<dbReference type="OrthoDB" id="9111327at2"/>
<proteinExistence type="predicted"/>
<evidence type="ECO:0000256" key="1">
    <source>
        <dbReference type="SAM" id="Phobius"/>
    </source>
</evidence>
<feature type="transmembrane region" description="Helical" evidence="1">
    <location>
        <begin position="228"/>
        <end position="246"/>
    </location>
</feature>
<keyword evidence="3" id="KW-1185">Reference proteome</keyword>
<dbReference type="RefSeq" id="WP_119035875.1">
    <property type="nucleotide sequence ID" value="NZ_QXDC01000003.1"/>
</dbReference>
<dbReference type="Pfam" id="PF12412">
    <property type="entry name" value="DUF3667"/>
    <property type="match status" value="1"/>
</dbReference>
<evidence type="ECO:0000313" key="2">
    <source>
        <dbReference type="EMBL" id="RIA44190.1"/>
    </source>
</evidence>